<dbReference type="HOGENOM" id="CLU_2683660_0_0_4"/>
<evidence type="ECO:0000256" key="1">
    <source>
        <dbReference type="SAM" id="MobiDB-lite"/>
    </source>
</evidence>
<protein>
    <recommendedName>
        <fullName evidence="4">DUF2256 domain-containing protein</fullName>
    </recommendedName>
</protein>
<evidence type="ECO:0000313" key="2">
    <source>
        <dbReference type="EMBL" id="ABM95012.1"/>
    </source>
</evidence>
<proteinExistence type="predicted"/>
<reference evidence="2 3" key="1">
    <citation type="journal article" date="2007" name="J. Bacteriol.">
        <title>Whole-genome analysis of the methyl tert-butyl ether-degrading beta-proteobacterium Methylibium petroleiphilum PM1.</title>
        <authorList>
            <person name="Kane S.R."/>
            <person name="Chakicherla A.Y."/>
            <person name="Chain P.S.G."/>
            <person name="Schmidt R."/>
            <person name="Shin M.W."/>
            <person name="Legler T.C."/>
            <person name="Scow K.M."/>
            <person name="Larimer F.W."/>
            <person name="Lucas S.M."/>
            <person name="Richardson P.M."/>
            <person name="Hristova K.R."/>
        </authorList>
    </citation>
    <scope>NUCLEOTIDE SEQUENCE [LARGE SCALE GENOMIC DNA]</scope>
    <source>
        <strain evidence="3">ATCC BAA-1232 / LMG 22953 / PM1</strain>
    </source>
</reference>
<dbReference type="EMBL" id="CP000555">
    <property type="protein sequence ID" value="ABM95012.1"/>
    <property type="molecule type" value="Genomic_DNA"/>
</dbReference>
<dbReference type="Proteomes" id="UP000000366">
    <property type="component" value="Chromosome"/>
</dbReference>
<dbReference type="InterPro" id="IPR017136">
    <property type="entry name" value="UCP037205"/>
</dbReference>
<dbReference type="KEGG" id="mpt:Mpe_A2054"/>
<sequence>MASFGARTVDSEFGSGSPPMTSSTPAFRGNKAALPSKPCVACGRPMSWRRRWARTWDEVKFCSDAYRRAKGTRD</sequence>
<keyword evidence="3" id="KW-1185">Reference proteome</keyword>
<dbReference type="Pfam" id="PF10013">
    <property type="entry name" value="DUF2256"/>
    <property type="match status" value="1"/>
</dbReference>
<dbReference type="eggNOG" id="COG4338">
    <property type="taxonomic scope" value="Bacteria"/>
</dbReference>
<organism evidence="2 3">
    <name type="scientific">Methylibium petroleiphilum (strain ATCC BAA-1232 / LMG 22953 / PM1)</name>
    <dbReference type="NCBI Taxonomy" id="420662"/>
    <lineage>
        <taxon>Bacteria</taxon>
        <taxon>Pseudomonadati</taxon>
        <taxon>Pseudomonadota</taxon>
        <taxon>Betaproteobacteria</taxon>
        <taxon>Burkholderiales</taxon>
        <taxon>Sphaerotilaceae</taxon>
        <taxon>Methylibium</taxon>
    </lineage>
</organism>
<feature type="compositionally biased region" description="Low complexity" evidence="1">
    <location>
        <begin position="14"/>
        <end position="25"/>
    </location>
</feature>
<accession>A2SHH3</accession>
<dbReference type="PANTHER" id="PTHR37463:SF1">
    <property type="entry name" value="DUF2256 DOMAIN-CONTAINING PROTEIN"/>
    <property type="match status" value="1"/>
</dbReference>
<gene>
    <name evidence="2" type="ordered locus">Mpe_A2054</name>
</gene>
<feature type="region of interest" description="Disordered" evidence="1">
    <location>
        <begin position="1"/>
        <end position="31"/>
    </location>
</feature>
<evidence type="ECO:0008006" key="4">
    <source>
        <dbReference type="Google" id="ProtNLM"/>
    </source>
</evidence>
<evidence type="ECO:0000313" key="3">
    <source>
        <dbReference type="Proteomes" id="UP000000366"/>
    </source>
</evidence>
<name>A2SHH3_METPP</name>
<dbReference type="PANTHER" id="PTHR37463">
    <property type="entry name" value="GSL3115 PROTEIN"/>
    <property type="match status" value="1"/>
</dbReference>
<dbReference type="STRING" id="420662.Mpe_A2054"/>
<dbReference type="AlphaFoldDB" id="A2SHH3"/>